<protein>
    <recommendedName>
        <fullName evidence="10">SecA family profile domain-containing protein</fullName>
    </recommendedName>
</protein>
<feature type="compositionally biased region" description="Basic and acidic residues" evidence="8">
    <location>
        <begin position="784"/>
        <end position="802"/>
    </location>
</feature>
<dbReference type="EMBL" id="JAPFFF010000005">
    <property type="protein sequence ID" value="KAK8889049.1"/>
    <property type="molecule type" value="Genomic_DNA"/>
</dbReference>
<feature type="region of interest" description="Disordered" evidence="8">
    <location>
        <begin position="778"/>
        <end position="885"/>
    </location>
</feature>
<evidence type="ECO:0000256" key="9">
    <source>
        <dbReference type="SAM" id="Phobius"/>
    </source>
</evidence>
<dbReference type="Gene3D" id="3.40.50.300">
    <property type="entry name" value="P-loop containing nucleotide triphosphate hydrolases"/>
    <property type="match status" value="2"/>
</dbReference>
<dbReference type="InterPro" id="IPR027417">
    <property type="entry name" value="P-loop_NTPase"/>
</dbReference>
<keyword evidence="2" id="KW-0547">Nucleotide-binding</keyword>
<keyword evidence="6" id="KW-0811">Translocation</keyword>
<dbReference type="PROSITE" id="PS51196">
    <property type="entry name" value="SECA_MOTOR_DEAD"/>
    <property type="match status" value="1"/>
</dbReference>
<feature type="compositionally biased region" description="Basic and acidic residues" evidence="8">
    <location>
        <begin position="852"/>
        <end position="885"/>
    </location>
</feature>
<proteinExistence type="predicted"/>
<name>A0ABR2KD52_9EUKA</name>
<evidence type="ECO:0000256" key="6">
    <source>
        <dbReference type="ARBA" id="ARBA00023010"/>
    </source>
</evidence>
<dbReference type="InterPro" id="IPR000185">
    <property type="entry name" value="SecA"/>
</dbReference>
<feature type="compositionally biased region" description="Low complexity" evidence="8">
    <location>
        <begin position="812"/>
        <end position="825"/>
    </location>
</feature>
<dbReference type="Pfam" id="PF07517">
    <property type="entry name" value="SecA_DEAD"/>
    <property type="match status" value="1"/>
</dbReference>
<keyword evidence="1" id="KW-0813">Transport</keyword>
<keyword evidence="4" id="KW-0653">Protein transport</keyword>
<sequence>MPILDPSLQLYLLCNYDPTKTSNKDFFLRYLQIAASNINLKLDTIQASIQFKEDLKSGSAVISEVFEDHFSFDVELNNPTISNFYRYLFDKINSKFTKNISKNQKGNYYIYKDIFQIRLFQPSVEFSFHHAWYLTDSPIAILCVNLENFQEKDIKIFSYINLEIDLMAASGFTLVLSFIGKIKSSITDTFIKETLVTHQFAEIHFNLLHSFGSTKKFFSYLQQNEKYLSDNGYLYLYTEYFKQSVVEKNHFKKYKSEKPFFRLFFYSDEMIKAMKHGTMSSNFRFCHESSSILYKYKPFVYCKTGFDQDLIRVLLCNVPLYNTANEKTDLVPYCTSGISIAYLSKDDFLDAEGFRVRILYDDVVNNHNLIEKYVDFDDIHLIRPDFYVNDTLYLARTEKNTLNIVKGIQGTAETKFMENQGEDFKKEGIFHLFKSQQIKKGLQYVTFAYQHYATYANSLNNFHVHTNQIFTAFEACNVCLLNAIRSTKGVVYQVETGEGKSCIIQIIAAVLALSKKTVHITSSNINLANRDYYDSLEFFKKLDLESAVLLHYNELPYINFQNLPNDNTVYTKDFFPDKFFHRRLFRNSSRMNFSVCGFNNKNGLSKDKANIIFSNFINFESLYLRMMEIYPAHITEYFKNCSLLIDEADSILIDELTNGTILSRPMNTNGKEILKFVYQCHQENREVDDTYNEVKQRWPKCSDLSKDDIIQMYKEIDIVNQPEFTNGKKYSIEKFYVKDKPKNIKQKAENKVNEFKEKSMSKVKKFFYNLRWKNKKQAINKSQKKPEKQTKTKEKAKEKNEDEDKDLEYSEYSEYSQYSSYSSTDYDSEISDYSDYEENESLDDKNNDEENVEKQDKENEINKLLPVKEEKEIEETKTEINEGKKKTEEKSIVKEFKMIVPFDYDHKGILEPNKEFSGFIQQFIAIKEIFNNKENENMIIKDVSMNYLYVSHPIFVKLYSGVCGLTGTVGNKYDKQILEKHYNLITKKIPRDAPNHRIELPSIICSTIKERNAQIVNEVIEYHAKEIPVLVIFRDLNEISYVYQALFSKGIKNINIFDGKDEKIKPDKIAGLKGAVSLGTNVCGRGTDIKEPSKPLHVVVTYYTSNTRVMYQAFGRTARQGKDGTVRVICLMSQFLSPQQTFTENSMQNVLSDFTIKNDLQIKFIEEFRKKRRWIFDSNIRAQKISKEYIQKMRNARINVNRIKVFNYEFPLCMDVSTFHLIQAEKIFSLFNCPNCKYTWMLFQKYLREMILESWSLFIDKADREYYSKEQTLTYEEYLNRELTVVIEQLKIYIPQLENQNQIYDIVPTFMNIFDIVVAYYENAILSSFPAKIAKCFSTNGTEGFVAFFIGFRPYTLVDNSGARINTLGNDEQEQKYISDPELKYMKKQPDGYKPILMSITEKIDDIFNQMCKKINEFVGSNLGLKFFLRRTLGGCEFGLCFDFEIENINNDIINDYKCLVDKDPLLVFTISVRSMIPILAGILIIGLVYITKLALTIGQWISGFNIELAGQILKKTAKIVLEKLASQFLQDKIESFCNSICGFLINVVKNQIHFLESFDSDAAFIFDLLLRIGAAKDFSQSGDELNNLFGEKSFFKLNSNFGQKMVFENLPVKYFMKIGFLLMLSFGTFMYNFHFKKKGLKYQTKKVASEYDKDQQTDLAVKQNSQYVDDFDSFT</sequence>
<evidence type="ECO:0000313" key="11">
    <source>
        <dbReference type="EMBL" id="KAK8889049.1"/>
    </source>
</evidence>
<evidence type="ECO:0000256" key="8">
    <source>
        <dbReference type="SAM" id="MobiDB-lite"/>
    </source>
</evidence>
<dbReference type="PANTHER" id="PTHR30612:SF0">
    <property type="entry name" value="CHLOROPLAST PROTEIN-TRANSPORTING ATPASE"/>
    <property type="match status" value="1"/>
</dbReference>
<keyword evidence="12" id="KW-1185">Reference proteome</keyword>
<evidence type="ECO:0000256" key="7">
    <source>
        <dbReference type="ARBA" id="ARBA00023136"/>
    </source>
</evidence>
<dbReference type="Pfam" id="PF21090">
    <property type="entry name" value="P-loop_SecA"/>
    <property type="match status" value="1"/>
</dbReference>
<evidence type="ECO:0000256" key="5">
    <source>
        <dbReference type="ARBA" id="ARBA00022967"/>
    </source>
</evidence>
<evidence type="ECO:0000256" key="1">
    <source>
        <dbReference type="ARBA" id="ARBA00022448"/>
    </source>
</evidence>
<evidence type="ECO:0000259" key="10">
    <source>
        <dbReference type="PROSITE" id="PS51196"/>
    </source>
</evidence>
<keyword evidence="7 9" id="KW-0472">Membrane</keyword>
<feature type="transmembrane region" description="Helical" evidence="9">
    <location>
        <begin position="1466"/>
        <end position="1491"/>
    </location>
</feature>
<gene>
    <name evidence="11" type="ORF">M9Y10_033792</name>
</gene>
<dbReference type="InterPro" id="IPR011115">
    <property type="entry name" value="SecA_DEAD"/>
</dbReference>
<keyword evidence="5" id="KW-1278">Translocase</keyword>
<reference evidence="11 12" key="1">
    <citation type="submission" date="2024-04" db="EMBL/GenBank/DDBJ databases">
        <title>Tritrichomonas musculus Genome.</title>
        <authorList>
            <person name="Alves-Ferreira E."/>
            <person name="Grigg M."/>
            <person name="Lorenzi H."/>
            <person name="Galac M."/>
        </authorList>
    </citation>
    <scope>NUCLEOTIDE SEQUENCE [LARGE SCALE GENOMIC DNA]</scope>
    <source>
        <strain evidence="11 12">EAF2021</strain>
    </source>
</reference>
<dbReference type="PANTHER" id="PTHR30612">
    <property type="entry name" value="SECA INNER MEMBRANE COMPONENT OF SEC PROTEIN SECRETION SYSTEM"/>
    <property type="match status" value="1"/>
</dbReference>
<evidence type="ECO:0000313" key="12">
    <source>
        <dbReference type="Proteomes" id="UP001470230"/>
    </source>
</evidence>
<evidence type="ECO:0000256" key="3">
    <source>
        <dbReference type="ARBA" id="ARBA00022840"/>
    </source>
</evidence>
<evidence type="ECO:0000256" key="2">
    <source>
        <dbReference type="ARBA" id="ARBA00022741"/>
    </source>
</evidence>
<dbReference type="InterPro" id="IPR014018">
    <property type="entry name" value="SecA_motor_DEAD"/>
</dbReference>
<keyword evidence="3" id="KW-0067">ATP-binding</keyword>
<dbReference type="SUPFAM" id="SSF52540">
    <property type="entry name" value="P-loop containing nucleoside triphosphate hydrolases"/>
    <property type="match status" value="2"/>
</dbReference>
<feature type="compositionally biased region" description="Acidic residues" evidence="8">
    <location>
        <begin position="826"/>
        <end position="851"/>
    </location>
</feature>
<keyword evidence="9" id="KW-1133">Transmembrane helix</keyword>
<comment type="caution">
    <text evidence="11">The sequence shown here is derived from an EMBL/GenBank/DDBJ whole genome shotgun (WGS) entry which is preliminary data.</text>
</comment>
<feature type="domain" description="SecA family profile" evidence="10">
    <location>
        <begin position="367"/>
        <end position="1163"/>
    </location>
</feature>
<feature type="transmembrane region" description="Helical" evidence="9">
    <location>
        <begin position="1615"/>
        <end position="1634"/>
    </location>
</feature>
<accession>A0ABR2KD52</accession>
<organism evidence="11 12">
    <name type="scientific">Tritrichomonas musculus</name>
    <dbReference type="NCBI Taxonomy" id="1915356"/>
    <lineage>
        <taxon>Eukaryota</taxon>
        <taxon>Metamonada</taxon>
        <taxon>Parabasalia</taxon>
        <taxon>Tritrichomonadida</taxon>
        <taxon>Tritrichomonadidae</taxon>
        <taxon>Tritrichomonas</taxon>
    </lineage>
</organism>
<dbReference type="Proteomes" id="UP001470230">
    <property type="component" value="Unassembled WGS sequence"/>
</dbReference>
<evidence type="ECO:0000256" key="4">
    <source>
        <dbReference type="ARBA" id="ARBA00022927"/>
    </source>
</evidence>
<dbReference type="InterPro" id="IPR044722">
    <property type="entry name" value="SecA_SF2_C"/>
</dbReference>
<keyword evidence="9" id="KW-0812">Transmembrane</keyword>